<dbReference type="GO" id="GO:0005524">
    <property type="term" value="F:ATP binding"/>
    <property type="evidence" value="ECO:0007669"/>
    <property type="project" value="UniProtKB-KW"/>
</dbReference>
<organism evidence="5 6">
    <name type="scientific">Ferrimonas aestuarii</name>
    <dbReference type="NCBI Taxonomy" id="2569539"/>
    <lineage>
        <taxon>Bacteria</taxon>
        <taxon>Pseudomonadati</taxon>
        <taxon>Pseudomonadota</taxon>
        <taxon>Gammaproteobacteria</taxon>
        <taxon>Alteromonadales</taxon>
        <taxon>Ferrimonadaceae</taxon>
        <taxon>Ferrimonas</taxon>
    </lineage>
</organism>
<dbReference type="PROSITE" id="PS00211">
    <property type="entry name" value="ABC_TRANSPORTER_1"/>
    <property type="match status" value="1"/>
</dbReference>
<dbReference type="GO" id="GO:0016887">
    <property type="term" value="F:ATP hydrolysis activity"/>
    <property type="evidence" value="ECO:0007669"/>
    <property type="project" value="InterPro"/>
</dbReference>
<dbReference type="InterPro" id="IPR027417">
    <property type="entry name" value="P-loop_NTPase"/>
</dbReference>
<dbReference type="EMBL" id="SWCJ01000022">
    <property type="protein sequence ID" value="TKB50156.1"/>
    <property type="molecule type" value="Genomic_DNA"/>
</dbReference>
<keyword evidence="1" id="KW-0813">Transport</keyword>
<dbReference type="InterPro" id="IPR003439">
    <property type="entry name" value="ABC_transporter-like_ATP-bd"/>
</dbReference>
<gene>
    <name evidence="5" type="ORF">FCL42_19260</name>
</gene>
<dbReference type="InterPro" id="IPR017871">
    <property type="entry name" value="ABC_transporter-like_CS"/>
</dbReference>
<dbReference type="AlphaFoldDB" id="A0A4V6WMP7"/>
<evidence type="ECO:0000256" key="3">
    <source>
        <dbReference type="ARBA" id="ARBA00022840"/>
    </source>
</evidence>
<evidence type="ECO:0000259" key="4">
    <source>
        <dbReference type="PROSITE" id="PS50893"/>
    </source>
</evidence>
<dbReference type="Pfam" id="PF00005">
    <property type="entry name" value="ABC_tran"/>
    <property type="match status" value="1"/>
</dbReference>
<evidence type="ECO:0000313" key="5">
    <source>
        <dbReference type="EMBL" id="TKB50156.1"/>
    </source>
</evidence>
<sequence length="299" mass="33050">MNSAVVKVQNVHKDFGQLKALNDVSLSLSQGQLLGLLGHNGAGKTTLIKLILGLSTPDGGQVEVLGQNPATNRDQLSLGYLPEHVSLYGNLTGFELLNYFAKLRGVKPARVFSVLEQLQLQEAQHRLVKTYSKGMRQRLALGQAILANPKVLILDEPTVGLDPEAAQMLYGQVLTLKQQGCAVIVCTHELTLVDNHLDQAMVMAKGHCIKQGRMEELRNLPELKTRIELGGAALLAQKDPELGQYFDLHQNQFSVAAEQKSWLVERLTEKHQRFDLNVLPPSLVEIYHSCQRHTSEIAS</sequence>
<dbReference type="CDD" id="cd03230">
    <property type="entry name" value="ABC_DR_subfamily_A"/>
    <property type="match status" value="1"/>
</dbReference>
<dbReference type="SMART" id="SM00382">
    <property type="entry name" value="AAA"/>
    <property type="match status" value="1"/>
</dbReference>
<evidence type="ECO:0000256" key="2">
    <source>
        <dbReference type="ARBA" id="ARBA00022741"/>
    </source>
</evidence>
<dbReference type="PROSITE" id="PS50893">
    <property type="entry name" value="ABC_TRANSPORTER_2"/>
    <property type="match status" value="1"/>
</dbReference>
<keyword evidence="2" id="KW-0547">Nucleotide-binding</keyword>
<reference evidence="5 6" key="1">
    <citation type="submission" date="2019-04" db="EMBL/GenBank/DDBJ databases">
        <authorList>
            <person name="Hwang J.C."/>
        </authorList>
    </citation>
    <scope>NUCLEOTIDE SEQUENCE [LARGE SCALE GENOMIC DNA]</scope>
    <source>
        <strain evidence="5 6">IMCC35002</strain>
    </source>
</reference>
<accession>A0A4V6WMP7</accession>
<keyword evidence="3 5" id="KW-0067">ATP-binding</keyword>
<dbReference type="RefSeq" id="WP_136865062.1">
    <property type="nucleotide sequence ID" value="NZ_SWCJ01000022.1"/>
</dbReference>
<protein>
    <submittedName>
        <fullName evidence="5">ABC transporter ATP-binding protein</fullName>
    </submittedName>
</protein>
<evidence type="ECO:0000256" key="1">
    <source>
        <dbReference type="ARBA" id="ARBA00022448"/>
    </source>
</evidence>
<name>A0A4V6WMP7_9GAMM</name>
<comment type="caution">
    <text evidence="5">The sequence shown here is derived from an EMBL/GenBank/DDBJ whole genome shotgun (WGS) entry which is preliminary data.</text>
</comment>
<dbReference type="Proteomes" id="UP000305675">
    <property type="component" value="Unassembled WGS sequence"/>
</dbReference>
<dbReference type="InterPro" id="IPR003593">
    <property type="entry name" value="AAA+_ATPase"/>
</dbReference>
<proteinExistence type="predicted"/>
<dbReference type="SUPFAM" id="SSF52540">
    <property type="entry name" value="P-loop containing nucleoside triphosphate hydrolases"/>
    <property type="match status" value="1"/>
</dbReference>
<dbReference type="OrthoDB" id="9804819at2"/>
<dbReference type="PANTHER" id="PTHR42939">
    <property type="entry name" value="ABC TRANSPORTER ATP-BINDING PROTEIN ALBC-RELATED"/>
    <property type="match status" value="1"/>
</dbReference>
<evidence type="ECO:0000313" key="6">
    <source>
        <dbReference type="Proteomes" id="UP000305675"/>
    </source>
</evidence>
<dbReference type="Gene3D" id="3.40.50.300">
    <property type="entry name" value="P-loop containing nucleotide triphosphate hydrolases"/>
    <property type="match status" value="1"/>
</dbReference>
<keyword evidence="6" id="KW-1185">Reference proteome</keyword>
<feature type="domain" description="ABC transporter" evidence="4">
    <location>
        <begin position="6"/>
        <end position="230"/>
    </location>
</feature>
<dbReference type="InterPro" id="IPR051782">
    <property type="entry name" value="ABC_Transporter_VariousFunc"/>
</dbReference>
<dbReference type="PANTHER" id="PTHR42939:SF1">
    <property type="entry name" value="ABC TRANSPORTER ATP-BINDING PROTEIN ALBC-RELATED"/>
    <property type="match status" value="1"/>
</dbReference>